<comment type="caution">
    <text evidence="1">The sequence shown here is derived from an EMBL/GenBank/DDBJ whole genome shotgun (WGS) entry which is preliminary data.</text>
</comment>
<proteinExistence type="predicted"/>
<accession>A0A225D8A3</accession>
<organism evidence="1 2">
    <name type="scientific">Fimbriiglobus ruber</name>
    <dbReference type="NCBI Taxonomy" id="1908690"/>
    <lineage>
        <taxon>Bacteria</taxon>
        <taxon>Pseudomonadati</taxon>
        <taxon>Planctomycetota</taxon>
        <taxon>Planctomycetia</taxon>
        <taxon>Gemmatales</taxon>
        <taxon>Gemmataceae</taxon>
        <taxon>Fimbriiglobus</taxon>
    </lineage>
</organism>
<dbReference type="InterPro" id="IPR021857">
    <property type="entry name" value="DUF3467"/>
</dbReference>
<evidence type="ECO:0000313" key="1">
    <source>
        <dbReference type="EMBL" id="OWK35864.1"/>
    </source>
</evidence>
<dbReference type="EMBL" id="NIDE01000017">
    <property type="protein sequence ID" value="OWK35864.1"/>
    <property type="molecule type" value="Genomic_DNA"/>
</dbReference>
<evidence type="ECO:0008006" key="3">
    <source>
        <dbReference type="Google" id="ProtNLM"/>
    </source>
</evidence>
<dbReference type="Pfam" id="PF11950">
    <property type="entry name" value="DUF3467"/>
    <property type="match status" value="1"/>
</dbReference>
<keyword evidence="2" id="KW-1185">Reference proteome</keyword>
<dbReference type="Proteomes" id="UP000214646">
    <property type="component" value="Unassembled WGS sequence"/>
</dbReference>
<evidence type="ECO:0000313" key="2">
    <source>
        <dbReference type="Proteomes" id="UP000214646"/>
    </source>
</evidence>
<reference evidence="2" key="1">
    <citation type="submission" date="2017-06" db="EMBL/GenBank/DDBJ databases">
        <title>Genome analysis of Fimbriiglobus ruber SP5, the first member of the order Planctomycetales with confirmed chitinolytic capability.</title>
        <authorList>
            <person name="Ravin N.V."/>
            <person name="Rakitin A.L."/>
            <person name="Ivanova A.A."/>
            <person name="Beletsky A.V."/>
            <person name="Kulichevskaya I.S."/>
            <person name="Mardanov A.V."/>
            <person name="Dedysh S.N."/>
        </authorList>
    </citation>
    <scope>NUCLEOTIDE SEQUENCE [LARGE SCALE GENOMIC DNA]</scope>
    <source>
        <strain evidence="2">SP5</strain>
    </source>
</reference>
<protein>
    <recommendedName>
        <fullName evidence="3">DUF3467 domain-containing protein</fullName>
    </recommendedName>
</protein>
<name>A0A225D8A3_9BACT</name>
<sequence>MQVDVSKMETIYSNFVRLSLSSSTEEVVMDVGLHTGIQTPAGMEPIQLTHRLVLNPYVAKRLLQSLSQIVQRHEQAFGALEVDPQRRLRR</sequence>
<gene>
    <name evidence="1" type="ORF">FRUB_08427</name>
</gene>
<dbReference type="AlphaFoldDB" id="A0A225D8A3"/>